<sequence length="267" mass="29063">MSSLVLQRTHALGPQRCGGQTASRPGPLPIAPRACFSGNSHSKFERSTHQIGPQVLWRTERKCPHVSTSATATENVADDFDDEDLEDIGLGGGEVEAIDESQLGPLPEVRHQGPMHIKDRKLWRARAEALAKEKKLIRVQVGQLGITPAFLRATSDVLQKHGLVRVKLGEGSGVERANAADVLERYLDAVCVHQIGFTITLYRRQGLPRPTNTQPLNEEQRVLAAAELAAAEAEAAAASAEAAARREAKKRAGQQKPQQRPPEFSVM</sequence>
<gene>
    <name evidence="1" type="ORF">CHLRE_10g421200v5</name>
</gene>
<protein>
    <submittedName>
        <fullName evidence="1">Uncharacterized protein</fullName>
    </submittedName>
</protein>
<dbReference type="InterPro" id="IPR035920">
    <property type="entry name" value="YhbY-like_sf"/>
</dbReference>
<dbReference type="PROSITE" id="PS51295">
    <property type="entry name" value="CRM"/>
    <property type="match status" value="1"/>
</dbReference>
<dbReference type="SMART" id="SM01103">
    <property type="entry name" value="CRS1_YhbY"/>
    <property type="match status" value="1"/>
</dbReference>
<dbReference type="GeneID" id="5728270"/>
<dbReference type="AlphaFoldDB" id="A8ICQ7"/>
<keyword evidence="2" id="KW-1185">Reference proteome</keyword>
<dbReference type="EMBL" id="CM008971">
    <property type="protein sequence ID" value="PNW77077.1"/>
    <property type="molecule type" value="Genomic_DNA"/>
</dbReference>
<evidence type="ECO:0000313" key="2">
    <source>
        <dbReference type="Proteomes" id="UP000006906"/>
    </source>
</evidence>
<dbReference type="RefSeq" id="XP_001702770.1">
    <property type="nucleotide sequence ID" value="XM_001702718.2"/>
</dbReference>
<name>A8ICQ7_CHLRE</name>
<dbReference type="eggNOG" id="ENOG502R38N">
    <property type="taxonomic scope" value="Eukaryota"/>
</dbReference>
<evidence type="ECO:0000313" key="1">
    <source>
        <dbReference type="EMBL" id="PNW77077.1"/>
    </source>
</evidence>
<dbReference type="SUPFAM" id="SSF75471">
    <property type="entry name" value="YhbY-like"/>
    <property type="match status" value="1"/>
</dbReference>
<dbReference type="KEGG" id="cre:CHLRE_10g421200v5"/>
<dbReference type="PaxDb" id="3055-EDP06549"/>
<dbReference type="InterPro" id="IPR001890">
    <property type="entry name" value="RNA-binding_CRM"/>
</dbReference>
<dbReference type="OrthoDB" id="539692at2759"/>
<proteinExistence type="predicted"/>
<accession>A8ICQ7</accession>
<dbReference type="HOGENOM" id="CLU_1043334_0_0_1"/>
<dbReference type="InParanoid" id="A8ICQ7"/>
<organism evidence="1 2">
    <name type="scientific">Chlamydomonas reinhardtii</name>
    <name type="common">Chlamydomonas smithii</name>
    <dbReference type="NCBI Taxonomy" id="3055"/>
    <lineage>
        <taxon>Eukaryota</taxon>
        <taxon>Viridiplantae</taxon>
        <taxon>Chlorophyta</taxon>
        <taxon>core chlorophytes</taxon>
        <taxon>Chlorophyceae</taxon>
        <taxon>CS clade</taxon>
        <taxon>Chlamydomonadales</taxon>
        <taxon>Chlamydomonadaceae</taxon>
        <taxon>Chlamydomonas</taxon>
    </lineage>
</organism>
<dbReference type="Pfam" id="PF01985">
    <property type="entry name" value="CRS1_YhbY"/>
    <property type="match status" value="1"/>
</dbReference>
<dbReference type="Gramene" id="PNW77077">
    <property type="protein sequence ID" value="PNW77077"/>
    <property type="gene ID" value="CHLRE_10g421200v5"/>
</dbReference>
<dbReference type="Gene3D" id="3.30.110.60">
    <property type="entry name" value="YhbY-like"/>
    <property type="match status" value="1"/>
</dbReference>
<reference evidence="1 2" key="1">
    <citation type="journal article" date="2007" name="Science">
        <title>The Chlamydomonas genome reveals the evolution of key animal and plant functions.</title>
        <authorList>
            <person name="Merchant S.S."/>
            <person name="Prochnik S.E."/>
            <person name="Vallon O."/>
            <person name="Harris E.H."/>
            <person name="Karpowicz S.J."/>
            <person name="Witman G.B."/>
            <person name="Terry A."/>
            <person name="Salamov A."/>
            <person name="Fritz-Laylin L.K."/>
            <person name="Marechal-Drouard L."/>
            <person name="Marshall W.F."/>
            <person name="Qu L.H."/>
            <person name="Nelson D.R."/>
            <person name="Sanderfoot A.A."/>
            <person name="Spalding M.H."/>
            <person name="Kapitonov V.V."/>
            <person name="Ren Q."/>
            <person name="Ferris P."/>
            <person name="Lindquist E."/>
            <person name="Shapiro H."/>
            <person name="Lucas S.M."/>
            <person name="Grimwood J."/>
            <person name="Schmutz J."/>
            <person name="Cardol P."/>
            <person name="Cerutti H."/>
            <person name="Chanfreau G."/>
            <person name="Chen C.L."/>
            <person name="Cognat V."/>
            <person name="Croft M.T."/>
            <person name="Dent R."/>
            <person name="Dutcher S."/>
            <person name="Fernandez E."/>
            <person name="Fukuzawa H."/>
            <person name="Gonzalez-Ballester D."/>
            <person name="Gonzalez-Halphen D."/>
            <person name="Hallmann A."/>
            <person name="Hanikenne M."/>
            <person name="Hippler M."/>
            <person name="Inwood W."/>
            <person name="Jabbari K."/>
            <person name="Kalanon M."/>
            <person name="Kuras R."/>
            <person name="Lefebvre P.A."/>
            <person name="Lemaire S.D."/>
            <person name="Lobanov A.V."/>
            <person name="Lohr M."/>
            <person name="Manuell A."/>
            <person name="Meier I."/>
            <person name="Mets L."/>
            <person name="Mittag M."/>
            <person name="Mittelmeier T."/>
            <person name="Moroney J.V."/>
            <person name="Moseley J."/>
            <person name="Napoli C."/>
            <person name="Nedelcu A.M."/>
            <person name="Niyogi K."/>
            <person name="Novoselov S.V."/>
            <person name="Paulsen I.T."/>
            <person name="Pazour G."/>
            <person name="Purton S."/>
            <person name="Ral J.P."/>
            <person name="Riano-Pachon D.M."/>
            <person name="Riekhof W."/>
            <person name="Rymarquis L."/>
            <person name="Schroda M."/>
            <person name="Stern D."/>
            <person name="Umen J."/>
            <person name="Willows R."/>
            <person name="Wilson N."/>
            <person name="Zimmer S.L."/>
            <person name="Allmer J."/>
            <person name="Balk J."/>
            <person name="Bisova K."/>
            <person name="Chen C.J."/>
            <person name="Elias M."/>
            <person name="Gendler K."/>
            <person name="Hauser C."/>
            <person name="Lamb M.R."/>
            <person name="Ledford H."/>
            <person name="Long J.C."/>
            <person name="Minagawa J."/>
            <person name="Page M.D."/>
            <person name="Pan J."/>
            <person name="Pootakham W."/>
            <person name="Roje S."/>
            <person name="Rose A."/>
            <person name="Stahlberg E."/>
            <person name="Terauchi A.M."/>
            <person name="Yang P."/>
            <person name="Ball S."/>
            <person name="Bowler C."/>
            <person name="Dieckmann C.L."/>
            <person name="Gladyshev V.N."/>
            <person name="Green P."/>
            <person name="Jorgensen R."/>
            <person name="Mayfield S."/>
            <person name="Mueller-Roeber B."/>
            <person name="Rajamani S."/>
            <person name="Sayre R.T."/>
            <person name="Brokstein P."/>
            <person name="Dubchak I."/>
            <person name="Goodstein D."/>
            <person name="Hornick L."/>
            <person name="Huang Y.W."/>
            <person name="Jhaveri J."/>
            <person name="Luo Y."/>
            <person name="Martinez D."/>
            <person name="Ngau W.C."/>
            <person name="Otillar B."/>
            <person name="Poliakov A."/>
            <person name="Porter A."/>
            <person name="Szajkowski L."/>
            <person name="Werner G."/>
            <person name="Zhou K."/>
            <person name="Grigoriev I.V."/>
            <person name="Rokhsar D.S."/>
            <person name="Grossman A.R."/>
        </authorList>
    </citation>
    <scope>NUCLEOTIDE SEQUENCE [LARGE SCALE GENOMIC DNA]</scope>
    <source>
        <strain evidence="2">CC-503</strain>
    </source>
</reference>
<dbReference type="GO" id="GO:0003723">
    <property type="term" value="F:RNA binding"/>
    <property type="evidence" value="ECO:0007669"/>
    <property type="project" value="UniProtKB-UniRule"/>
</dbReference>
<dbReference type="Proteomes" id="UP000006906">
    <property type="component" value="Chromosome 10"/>
</dbReference>